<organism evidence="1 2">
    <name type="scientific">Providencia rettgeri</name>
    <dbReference type="NCBI Taxonomy" id="587"/>
    <lineage>
        <taxon>Bacteria</taxon>
        <taxon>Pseudomonadati</taxon>
        <taxon>Pseudomonadota</taxon>
        <taxon>Gammaproteobacteria</taxon>
        <taxon>Enterobacterales</taxon>
        <taxon>Morganellaceae</taxon>
        <taxon>Providencia</taxon>
    </lineage>
</organism>
<evidence type="ECO:0000313" key="1">
    <source>
        <dbReference type="EMBL" id="OZS74223.1"/>
    </source>
</evidence>
<evidence type="ECO:0000313" key="2">
    <source>
        <dbReference type="Proteomes" id="UP000216001"/>
    </source>
</evidence>
<comment type="caution">
    <text evidence="1">The sequence shown here is derived from an EMBL/GenBank/DDBJ whole genome shotgun (WGS) entry which is preliminary data.</text>
</comment>
<dbReference type="AlphaFoldDB" id="A0A2A5Q1V9"/>
<accession>A0A2A5Q1V9</accession>
<dbReference type="Gene3D" id="2.60.200.60">
    <property type="match status" value="1"/>
</dbReference>
<dbReference type="NCBIfam" id="NF033420">
    <property type="entry name" value="T6SS_PAAR_dom"/>
    <property type="match status" value="1"/>
</dbReference>
<dbReference type="InterPro" id="IPR008727">
    <property type="entry name" value="PAAR_motif"/>
</dbReference>
<sequence length="89" mass="8774">MPNIILIGDSDTGHGKHGPTHVITGSSTVKVDGKAVARQGDALAPHGGHSRTIVGGSSSVFIDGKPAARTGDTVSCGGVLMGNSTVKIG</sequence>
<dbReference type="EMBL" id="NOWC01000014">
    <property type="protein sequence ID" value="OZS74223.1"/>
    <property type="molecule type" value="Genomic_DNA"/>
</dbReference>
<gene>
    <name evidence="1" type="ORF">CHI95_12975</name>
</gene>
<dbReference type="CDD" id="cd14737">
    <property type="entry name" value="PAAR_1"/>
    <property type="match status" value="1"/>
</dbReference>
<dbReference type="Pfam" id="PF05488">
    <property type="entry name" value="PAAR_motif"/>
    <property type="match status" value="1"/>
</dbReference>
<proteinExistence type="predicted"/>
<reference evidence="1 2" key="1">
    <citation type="submission" date="2017-07" db="EMBL/GenBank/DDBJ databases">
        <title>blaIMP-27 on transferable plasmids in Proteus mirabilis and Providencia rettgeri.</title>
        <authorList>
            <person name="Potter R."/>
        </authorList>
    </citation>
    <scope>NUCLEOTIDE SEQUENCE [LARGE SCALE GENOMIC DNA]</scope>
    <source>
        <strain evidence="1 2">PR1</strain>
    </source>
</reference>
<dbReference type="Proteomes" id="UP000216001">
    <property type="component" value="Unassembled WGS sequence"/>
</dbReference>
<name>A0A2A5Q1V9_PRORE</name>
<protein>
    <submittedName>
        <fullName evidence="1">Uncharacterized protein</fullName>
    </submittedName>
</protein>
<dbReference type="RefSeq" id="WP_094961828.1">
    <property type="nucleotide sequence ID" value="NZ_AP022371.1"/>
</dbReference>